<name>A0A3B3SJT5_9TELE</name>
<proteinExistence type="predicted"/>
<evidence type="ECO:0000313" key="2">
    <source>
        <dbReference type="Proteomes" id="UP000261540"/>
    </source>
</evidence>
<dbReference type="Ensembl" id="ENSPKIT00000011843.1">
    <property type="protein sequence ID" value="ENSPKIP00000031004.1"/>
    <property type="gene ID" value="ENSPKIG00000011672.1"/>
</dbReference>
<organism evidence="1 2">
    <name type="scientific">Paramormyrops kingsleyae</name>
    <dbReference type="NCBI Taxonomy" id="1676925"/>
    <lineage>
        <taxon>Eukaryota</taxon>
        <taxon>Metazoa</taxon>
        <taxon>Chordata</taxon>
        <taxon>Craniata</taxon>
        <taxon>Vertebrata</taxon>
        <taxon>Euteleostomi</taxon>
        <taxon>Actinopterygii</taxon>
        <taxon>Neopterygii</taxon>
        <taxon>Teleostei</taxon>
        <taxon>Osteoglossocephala</taxon>
        <taxon>Osteoglossomorpha</taxon>
        <taxon>Osteoglossiformes</taxon>
        <taxon>Mormyridae</taxon>
        <taxon>Paramormyrops</taxon>
    </lineage>
</organism>
<dbReference type="Gene3D" id="3.30.420.10">
    <property type="entry name" value="Ribonuclease H-like superfamily/Ribonuclease H"/>
    <property type="match status" value="1"/>
</dbReference>
<dbReference type="Proteomes" id="UP000261540">
    <property type="component" value="Unplaced"/>
</dbReference>
<protein>
    <submittedName>
        <fullName evidence="1">Uncharacterized protein</fullName>
    </submittedName>
</protein>
<dbReference type="InterPro" id="IPR036397">
    <property type="entry name" value="RNaseH_sf"/>
</dbReference>
<dbReference type="AlphaFoldDB" id="A0A3B3SJT5"/>
<accession>A0A3B3SJT5</accession>
<sequence>MWFTYLTFYIQRHICPLPTVCVQYMYVEILKENLKQSAAKRGLGRRFVFQHDNDPKPMSLLVKNYLQKTKEYLPKKNRHNGTSICTV</sequence>
<keyword evidence="2" id="KW-1185">Reference proteome</keyword>
<reference evidence="1" key="1">
    <citation type="submission" date="2025-08" db="UniProtKB">
        <authorList>
            <consortium name="Ensembl"/>
        </authorList>
    </citation>
    <scope>IDENTIFICATION</scope>
</reference>
<reference evidence="1" key="2">
    <citation type="submission" date="2025-09" db="UniProtKB">
        <authorList>
            <consortium name="Ensembl"/>
        </authorList>
    </citation>
    <scope>IDENTIFICATION</scope>
</reference>
<dbReference type="GO" id="GO:0003676">
    <property type="term" value="F:nucleic acid binding"/>
    <property type="evidence" value="ECO:0007669"/>
    <property type="project" value="InterPro"/>
</dbReference>
<evidence type="ECO:0000313" key="1">
    <source>
        <dbReference type="Ensembl" id="ENSPKIP00000031004.1"/>
    </source>
</evidence>